<name>A0A2P2Q9I9_RHIMU</name>
<evidence type="ECO:0000313" key="1">
    <source>
        <dbReference type="EMBL" id="MBX63613.1"/>
    </source>
</evidence>
<sequence length="10" mass="1260">MLKNWKIETP</sequence>
<organism evidence="1">
    <name type="scientific">Rhizophora mucronata</name>
    <name type="common">Asiatic mangrove</name>
    <dbReference type="NCBI Taxonomy" id="61149"/>
    <lineage>
        <taxon>Eukaryota</taxon>
        <taxon>Viridiplantae</taxon>
        <taxon>Streptophyta</taxon>
        <taxon>Embryophyta</taxon>
        <taxon>Tracheophyta</taxon>
        <taxon>Spermatophyta</taxon>
        <taxon>Magnoliopsida</taxon>
        <taxon>eudicotyledons</taxon>
        <taxon>Gunneridae</taxon>
        <taxon>Pentapetalae</taxon>
        <taxon>rosids</taxon>
        <taxon>fabids</taxon>
        <taxon>Malpighiales</taxon>
        <taxon>Rhizophoraceae</taxon>
        <taxon>Rhizophora</taxon>
    </lineage>
</organism>
<reference evidence="1" key="1">
    <citation type="submission" date="2018-02" db="EMBL/GenBank/DDBJ databases">
        <title>Rhizophora mucronata_Transcriptome.</title>
        <authorList>
            <person name="Meera S.P."/>
            <person name="Sreeshan A."/>
            <person name="Augustine A."/>
        </authorList>
    </citation>
    <scope>NUCLEOTIDE SEQUENCE</scope>
    <source>
        <tissue evidence="1">Leaf</tissue>
    </source>
</reference>
<accession>A0A2P2Q9I9</accession>
<proteinExistence type="predicted"/>
<protein>
    <submittedName>
        <fullName evidence="1">Uncharacterized protein</fullName>
    </submittedName>
</protein>
<dbReference type="EMBL" id="GGEC01083129">
    <property type="protein sequence ID" value="MBX63613.1"/>
    <property type="molecule type" value="Transcribed_RNA"/>
</dbReference>